<organism evidence="1 2">
    <name type="scientific">Mesobacillus persicus</name>
    <dbReference type="NCBI Taxonomy" id="930146"/>
    <lineage>
        <taxon>Bacteria</taxon>
        <taxon>Bacillati</taxon>
        <taxon>Bacillota</taxon>
        <taxon>Bacilli</taxon>
        <taxon>Bacillales</taxon>
        <taxon>Bacillaceae</taxon>
        <taxon>Mesobacillus</taxon>
    </lineage>
</organism>
<evidence type="ECO:0000313" key="1">
    <source>
        <dbReference type="EMBL" id="SEM73848.1"/>
    </source>
</evidence>
<protein>
    <submittedName>
        <fullName evidence="1">Uncharacterized protein</fullName>
    </submittedName>
</protein>
<dbReference type="STRING" id="930146.SAMN05192533_105144"/>
<dbReference type="RefSeq" id="WP_090743922.1">
    <property type="nucleotide sequence ID" value="NZ_FOBW01000005.1"/>
</dbReference>
<name>A0A1H8AVM5_9BACI</name>
<evidence type="ECO:0000313" key="2">
    <source>
        <dbReference type="Proteomes" id="UP000198553"/>
    </source>
</evidence>
<dbReference type="Proteomes" id="UP000198553">
    <property type="component" value="Unassembled WGS sequence"/>
</dbReference>
<reference evidence="2" key="1">
    <citation type="submission" date="2016-10" db="EMBL/GenBank/DDBJ databases">
        <authorList>
            <person name="Varghese N."/>
            <person name="Submissions S."/>
        </authorList>
    </citation>
    <scope>NUCLEOTIDE SEQUENCE [LARGE SCALE GENOMIC DNA]</scope>
    <source>
        <strain evidence="2">B48,IBRC-M 10115,DSM 25386,CECT 8001</strain>
    </source>
</reference>
<keyword evidence="2" id="KW-1185">Reference proteome</keyword>
<dbReference type="OrthoDB" id="2822762at2"/>
<proteinExistence type="predicted"/>
<dbReference type="EMBL" id="FOBW01000005">
    <property type="protein sequence ID" value="SEM73848.1"/>
    <property type="molecule type" value="Genomic_DNA"/>
</dbReference>
<dbReference type="AlphaFoldDB" id="A0A1H8AVM5"/>
<sequence length="222" mass="26455">MLEQLGYWVELTYRDGRENIYIYLYHLSDVPFTDSEVEEMILELEKAGFKVKHISEPYHHLLLAQNEGYLDPFSIVDFQQLKFNSPFSTVENRQLLNKEKKRKIEQINRDQTNIVNSQGDHPLSHLDEFEKAITNVCHELYVEYAPSRWSKRSWNTLTHAFIKETIESNRYKNIPRNQIRAYTEAAIRKMAFFKDKKNQKIHVARTIPTRPVPFYDWLNADS</sequence>
<gene>
    <name evidence="1" type="ORF">SAMN05192533_105144</name>
</gene>
<accession>A0A1H8AVM5</accession>